<dbReference type="SUPFAM" id="SSF110857">
    <property type="entry name" value="Gamma-glutamyl cyclotransferase-like"/>
    <property type="match status" value="1"/>
</dbReference>
<sequence>MNSYNRHFILGYGSLINSQSRAKTGETGRVWPVKLHGFERHWSVMSAEFGMSSVAVIQSPKQACNGVLVEVPADQLPLFDERESGYERTKIELSQLTTYQDDPLPEGTYWVYHTADLVAPHSDCPIALSYVDVILSGCLEHGDAFVQDFLAQTKGWNAPLLNDRQTPRYPRVQPDLCTDRLNRLLAPVTTLSTKELSVTYEP</sequence>
<dbReference type="RefSeq" id="WP_067011988.1">
    <property type="nucleotide sequence ID" value="NZ_FLOB01000001.1"/>
</dbReference>
<dbReference type="AlphaFoldDB" id="A0A1A8T394"/>
<dbReference type="Proteomes" id="UP000092544">
    <property type="component" value="Unassembled WGS sequence"/>
</dbReference>
<evidence type="ECO:0000313" key="2">
    <source>
        <dbReference type="EMBL" id="SBS25510.1"/>
    </source>
</evidence>
<dbReference type="Pfam" id="PF06094">
    <property type="entry name" value="GGACT"/>
    <property type="match status" value="1"/>
</dbReference>
<keyword evidence="3" id="KW-1185">Reference proteome</keyword>
<dbReference type="OrthoDB" id="5567366at2"/>
<dbReference type="CDD" id="cd06661">
    <property type="entry name" value="GGCT_like"/>
    <property type="match status" value="1"/>
</dbReference>
<dbReference type="InterPro" id="IPR036568">
    <property type="entry name" value="GGCT-like_sf"/>
</dbReference>
<organism evidence="2 3">
    <name type="scientific">Marinomonas spartinae</name>
    <dbReference type="NCBI Taxonomy" id="1792290"/>
    <lineage>
        <taxon>Bacteria</taxon>
        <taxon>Pseudomonadati</taxon>
        <taxon>Pseudomonadota</taxon>
        <taxon>Gammaproteobacteria</taxon>
        <taxon>Oceanospirillales</taxon>
        <taxon>Oceanospirillaceae</taxon>
        <taxon>Marinomonas</taxon>
    </lineage>
</organism>
<accession>A0A1A8T394</accession>
<proteinExistence type="predicted"/>
<dbReference type="InterPro" id="IPR013024">
    <property type="entry name" value="GGCT-like"/>
</dbReference>
<evidence type="ECO:0000313" key="3">
    <source>
        <dbReference type="Proteomes" id="UP000092544"/>
    </source>
</evidence>
<dbReference type="Gene3D" id="3.10.490.10">
    <property type="entry name" value="Gamma-glutamyl cyclotransferase-like"/>
    <property type="match status" value="1"/>
</dbReference>
<dbReference type="EMBL" id="FLOB01000001">
    <property type="protein sequence ID" value="SBS25510.1"/>
    <property type="molecule type" value="Genomic_DNA"/>
</dbReference>
<gene>
    <name evidence="2" type="ORF">MSP8886_00299</name>
</gene>
<dbReference type="STRING" id="1792290.MSP8886_00299"/>
<evidence type="ECO:0000259" key="1">
    <source>
        <dbReference type="Pfam" id="PF06094"/>
    </source>
</evidence>
<dbReference type="InterPro" id="IPR009288">
    <property type="entry name" value="AIG2-like_dom"/>
</dbReference>
<feature type="domain" description="Gamma-glutamylcyclotransferase AIG2-like" evidence="1">
    <location>
        <begin position="12"/>
        <end position="116"/>
    </location>
</feature>
<reference evidence="2 3" key="1">
    <citation type="submission" date="2016-06" db="EMBL/GenBank/DDBJ databases">
        <authorList>
            <person name="Kjaerup R.B."/>
            <person name="Dalgaard T.S."/>
            <person name="Juul-Madsen H.R."/>
        </authorList>
    </citation>
    <scope>NUCLEOTIDE SEQUENCE [LARGE SCALE GENOMIC DNA]</scope>
    <source>
        <strain evidence="2 3">CECT 8886</strain>
    </source>
</reference>
<name>A0A1A8T394_9GAMM</name>
<protein>
    <recommendedName>
        <fullName evidence="1">Gamma-glutamylcyclotransferase AIG2-like domain-containing protein</fullName>
    </recommendedName>
</protein>